<keyword evidence="6" id="KW-1185">Reference proteome</keyword>
<organism evidence="5 6">
    <name type="scientific">Clostridium tetanomorphum</name>
    <dbReference type="NCBI Taxonomy" id="1553"/>
    <lineage>
        <taxon>Bacteria</taxon>
        <taxon>Bacillati</taxon>
        <taxon>Bacillota</taxon>
        <taxon>Clostridia</taxon>
        <taxon>Eubacteriales</taxon>
        <taxon>Clostridiaceae</taxon>
        <taxon>Clostridium</taxon>
    </lineage>
</organism>
<dbReference type="SUPFAM" id="SSF53383">
    <property type="entry name" value="PLP-dependent transferases"/>
    <property type="match status" value="1"/>
</dbReference>
<dbReference type="Proteomes" id="UP000563151">
    <property type="component" value="Unassembled WGS sequence"/>
</dbReference>
<keyword evidence="1 5" id="KW-0032">Aminotransferase</keyword>
<dbReference type="InterPro" id="IPR015421">
    <property type="entry name" value="PyrdxlP-dep_Trfase_major"/>
</dbReference>
<dbReference type="Gene3D" id="3.40.640.10">
    <property type="entry name" value="Type I PLP-dependent aspartate aminotransferase-like (Major domain)"/>
    <property type="match status" value="1"/>
</dbReference>
<name>A0A923E9U4_CLOTT</name>
<dbReference type="PANTHER" id="PTHR43643:SF3">
    <property type="entry name" value="HISTIDINOL-PHOSPHATE AMINOTRANSFERASE"/>
    <property type="match status" value="1"/>
</dbReference>
<gene>
    <name evidence="5" type="ORF">HGG79_08310</name>
</gene>
<keyword evidence="3" id="KW-0663">Pyridoxal phosphate</keyword>
<dbReference type="EMBL" id="JAAZWO010000007">
    <property type="protein sequence ID" value="MBC2397776.1"/>
    <property type="molecule type" value="Genomic_DNA"/>
</dbReference>
<dbReference type="PANTHER" id="PTHR43643">
    <property type="entry name" value="HISTIDINOL-PHOSPHATE AMINOTRANSFERASE 2"/>
    <property type="match status" value="1"/>
</dbReference>
<dbReference type="CDD" id="cd00609">
    <property type="entry name" value="AAT_like"/>
    <property type="match status" value="1"/>
</dbReference>
<dbReference type="InterPro" id="IPR015424">
    <property type="entry name" value="PyrdxlP-dep_Trfase"/>
</dbReference>
<proteinExistence type="predicted"/>
<evidence type="ECO:0000256" key="2">
    <source>
        <dbReference type="ARBA" id="ARBA00022679"/>
    </source>
</evidence>
<dbReference type="GO" id="GO:0008483">
    <property type="term" value="F:transaminase activity"/>
    <property type="evidence" value="ECO:0007669"/>
    <property type="project" value="UniProtKB-KW"/>
</dbReference>
<evidence type="ECO:0000313" key="6">
    <source>
        <dbReference type="Proteomes" id="UP000563151"/>
    </source>
</evidence>
<dbReference type="Gene3D" id="3.90.1150.10">
    <property type="entry name" value="Aspartate Aminotransferase, domain 1"/>
    <property type="match status" value="1"/>
</dbReference>
<keyword evidence="2" id="KW-0808">Transferase</keyword>
<evidence type="ECO:0000313" key="5">
    <source>
        <dbReference type="EMBL" id="MBC2397776.1"/>
    </source>
</evidence>
<dbReference type="GO" id="GO:0030170">
    <property type="term" value="F:pyridoxal phosphate binding"/>
    <property type="evidence" value="ECO:0007669"/>
    <property type="project" value="InterPro"/>
</dbReference>
<dbReference type="InterPro" id="IPR015422">
    <property type="entry name" value="PyrdxlP-dep_Trfase_small"/>
</dbReference>
<comment type="caution">
    <text evidence="5">The sequence shown here is derived from an EMBL/GenBank/DDBJ whole genome shotgun (WGS) entry which is preliminary data.</text>
</comment>
<evidence type="ECO:0000256" key="1">
    <source>
        <dbReference type="ARBA" id="ARBA00022576"/>
    </source>
</evidence>
<accession>A0A923E9U4</accession>
<protein>
    <submittedName>
        <fullName evidence="5">Aminotransferase class I/II-fold pyridoxal phosphate-dependent enzyme</fullName>
    </submittedName>
</protein>
<dbReference type="Pfam" id="PF00155">
    <property type="entry name" value="Aminotran_1_2"/>
    <property type="match status" value="1"/>
</dbReference>
<dbReference type="AlphaFoldDB" id="A0A923E9U4"/>
<dbReference type="InterPro" id="IPR004839">
    <property type="entry name" value="Aminotransferase_I/II_large"/>
</dbReference>
<evidence type="ECO:0000256" key="3">
    <source>
        <dbReference type="ARBA" id="ARBA00022898"/>
    </source>
</evidence>
<sequence>MQHGGDIYTEGILKGKELLDFSSNINPLGVPESFIDNIQEGISNLNRYPDALYRQLKGYLKDYINHSKGLFNLDEDKEENFSIYEDIIEEKNLILGNGAAEIIDLVISCFKSILIITPSFGEYEEDSEKWGVKITHLPMKGDMEYDYEEILSNIDKVDALIIGNPNNPNGGIIHKDKFISILEYCEEKGKVVIIDEAFIEFTGNIANSFVYNLKKYKCIFIIRALTKFYAMPAIRLGFGVSRNEELLNKMRKKQNPWNINCFAELAGKYVLKDRDYIKRSIKWVEEEKKYLTEELCKVKYIDKVYKTYSNFILCKLKEIDCNKLYELCLNKGIAIRKCNNYVGLNNYYVRFAIKDRKSNEILMKVLREINV</sequence>
<dbReference type="RefSeq" id="WP_173680026.1">
    <property type="nucleotide sequence ID" value="NZ_JAAZWO010000007.1"/>
</dbReference>
<evidence type="ECO:0000259" key="4">
    <source>
        <dbReference type="Pfam" id="PF00155"/>
    </source>
</evidence>
<feature type="domain" description="Aminotransferase class I/classII large" evidence="4">
    <location>
        <begin position="17"/>
        <end position="362"/>
    </location>
</feature>
<dbReference type="InterPro" id="IPR050106">
    <property type="entry name" value="HistidinolP_aminotransfase"/>
</dbReference>
<reference evidence="5 6" key="1">
    <citation type="submission" date="2020-04" db="EMBL/GenBank/DDBJ databases">
        <title>Genomic insights into acetone-butanol-ethanol (ABE) fermentation by sequencing solventogenic clostridia strains.</title>
        <authorList>
            <person name="Brown S."/>
        </authorList>
    </citation>
    <scope>NUCLEOTIDE SEQUENCE [LARGE SCALE GENOMIC DNA]</scope>
    <source>
        <strain evidence="5 6">DJ011</strain>
    </source>
</reference>